<organism evidence="3 4">
    <name type="scientific">Actinopolyspora saharensis</name>
    <dbReference type="NCBI Taxonomy" id="995062"/>
    <lineage>
        <taxon>Bacteria</taxon>
        <taxon>Bacillati</taxon>
        <taxon>Actinomycetota</taxon>
        <taxon>Actinomycetes</taxon>
        <taxon>Actinopolysporales</taxon>
        <taxon>Actinopolysporaceae</taxon>
        <taxon>Actinopolyspora</taxon>
    </lineage>
</organism>
<dbReference type="OrthoDB" id="5641106at2"/>
<accession>A0A1H0Z315</accession>
<dbReference type="InterPro" id="IPR014710">
    <property type="entry name" value="RmlC-like_jellyroll"/>
</dbReference>
<evidence type="ECO:0000259" key="2">
    <source>
        <dbReference type="Pfam" id="PF07883"/>
    </source>
</evidence>
<feature type="domain" description="Cupin type-2" evidence="2">
    <location>
        <begin position="174"/>
        <end position="228"/>
    </location>
</feature>
<evidence type="ECO:0000256" key="1">
    <source>
        <dbReference type="ARBA" id="ARBA00022723"/>
    </source>
</evidence>
<reference evidence="4" key="1">
    <citation type="submission" date="2016-10" db="EMBL/GenBank/DDBJ databases">
        <authorList>
            <person name="Varghese N."/>
            <person name="Submissions S."/>
        </authorList>
    </citation>
    <scope>NUCLEOTIDE SEQUENCE [LARGE SCALE GENOMIC DNA]</scope>
    <source>
        <strain evidence="4">DSM 45459</strain>
    </source>
</reference>
<gene>
    <name evidence="3" type="ORF">SAMN04489718_0816</name>
</gene>
<dbReference type="InterPro" id="IPR051610">
    <property type="entry name" value="GPI/OXD"/>
</dbReference>
<dbReference type="InterPro" id="IPR013096">
    <property type="entry name" value="Cupin_2"/>
</dbReference>
<dbReference type="CDD" id="cd02208">
    <property type="entry name" value="cupin_RmlC-like"/>
    <property type="match status" value="1"/>
</dbReference>
<dbReference type="Gene3D" id="2.60.120.10">
    <property type="entry name" value="Jelly Rolls"/>
    <property type="match status" value="1"/>
</dbReference>
<dbReference type="InterPro" id="IPR011051">
    <property type="entry name" value="RmlC_Cupin_sf"/>
</dbReference>
<proteinExistence type="predicted"/>
<keyword evidence="4" id="KW-1185">Reference proteome</keyword>
<keyword evidence="1" id="KW-0479">Metal-binding</keyword>
<sequence>MTTGVAQAAIVKNSDFVYSSFDWGRVTEPVGPASGAEKVTLNVVDILPGSVWRLGWALEEENVVVVFRGDGHGDVTSERSPLRRGDALYSPTGRTLELRAGDEGLMVYVWRTGLLGDEPRSRSPRISSELGNTETQLRGFTGTGEVQARDETAVMNFVFWPGTGSNRLCLHCGTMQPGQTFNVHVHPESEEAFIAFEGRGQFYLEDGWYEAEAGDVLFAPPGVPHGTSYPAEDAEAPNFVTCGGPTPFDPVLYARAGVSAEVR</sequence>
<dbReference type="Proteomes" id="UP000199301">
    <property type="component" value="Unassembled WGS sequence"/>
</dbReference>
<dbReference type="PANTHER" id="PTHR35848:SF6">
    <property type="entry name" value="CUPIN TYPE-2 DOMAIN-CONTAINING PROTEIN"/>
    <property type="match status" value="1"/>
</dbReference>
<dbReference type="PANTHER" id="PTHR35848">
    <property type="entry name" value="OXALATE-BINDING PROTEIN"/>
    <property type="match status" value="1"/>
</dbReference>
<dbReference type="GO" id="GO:0046872">
    <property type="term" value="F:metal ion binding"/>
    <property type="evidence" value="ECO:0007669"/>
    <property type="project" value="UniProtKB-KW"/>
</dbReference>
<name>A0A1H0Z315_9ACTN</name>
<protein>
    <submittedName>
        <fullName evidence="3">Cupin domain-containing protein</fullName>
    </submittedName>
</protein>
<dbReference type="Pfam" id="PF07883">
    <property type="entry name" value="Cupin_2"/>
    <property type="match status" value="1"/>
</dbReference>
<dbReference type="EMBL" id="FNKO01000001">
    <property type="protein sequence ID" value="SDQ21829.1"/>
    <property type="molecule type" value="Genomic_DNA"/>
</dbReference>
<dbReference type="AlphaFoldDB" id="A0A1H0Z315"/>
<dbReference type="STRING" id="995062.SAMN04489718_0816"/>
<evidence type="ECO:0000313" key="3">
    <source>
        <dbReference type="EMBL" id="SDQ21829.1"/>
    </source>
</evidence>
<dbReference type="SUPFAM" id="SSF51182">
    <property type="entry name" value="RmlC-like cupins"/>
    <property type="match status" value="1"/>
</dbReference>
<evidence type="ECO:0000313" key="4">
    <source>
        <dbReference type="Proteomes" id="UP000199301"/>
    </source>
</evidence>